<dbReference type="GO" id="GO:0016740">
    <property type="term" value="F:transferase activity"/>
    <property type="evidence" value="ECO:0007669"/>
    <property type="project" value="UniProtKB-KW"/>
</dbReference>
<dbReference type="SUPFAM" id="SSF57850">
    <property type="entry name" value="RING/U-box"/>
    <property type="match status" value="2"/>
</dbReference>
<keyword evidence="3" id="KW-0479">Metal-binding</keyword>
<dbReference type="CDD" id="cd16630">
    <property type="entry name" value="RING-HC_RBR_RNF216"/>
    <property type="match status" value="1"/>
</dbReference>
<dbReference type="InterPro" id="IPR047544">
    <property type="entry name" value="RING-HC_RBR_RNF216"/>
</dbReference>
<evidence type="ECO:0000313" key="11">
    <source>
        <dbReference type="Proteomes" id="UP000070544"/>
    </source>
</evidence>
<dbReference type="Gene3D" id="1.20.120.1750">
    <property type="match status" value="1"/>
</dbReference>
<organism evidence="10 11">
    <name type="scientific">Gonapodya prolifera (strain JEL478)</name>
    <name type="common">Monoblepharis prolifera</name>
    <dbReference type="NCBI Taxonomy" id="1344416"/>
    <lineage>
        <taxon>Eukaryota</taxon>
        <taxon>Fungi</taxon>
        <taxon>Fungi incertae sedis</taxon>
        <taxon>Chytridiomycota</taxon>
        <taxon>Chytridiomycota incertae sedis</taxon>
        <taxon>Monoblepharidomycetes</taxon>
        <taxon>Monoblepharidales</taxon>
        <taxon>Gonapodyaceae</taxon>
        <taxon>Gonapodya</taxon>
    </lineage>
</organism>
<evidence type="ECO:0000256" key="4">
    <source>
        <dbReference type="ARBA" id="ARBA00022737"/>
    </source>
</evidence>
<evidence type="ECO:0000256" key="8">
    <source>
        <dbReference type="SAM" id="MobiDB-lite"/>
    </source>
</evidence>
<evidence type="ECO:0000313" key="10">
    <source>
        <dbReference type="EMBL" id="KXS12633.1"/>
    </source>
</evidence>
<evidence type="ECO:0000256" key="6">
    <source>
        <dbReference type="ARBA" id="ARBA00022786"/>
    </source>
</evidence>
<protein>
    <recommendedName>
        <fullName evidence="9">RING-type domain-containing protein</fullName>
    </recommendedName>
</protein>
<dbReference type="PROSITE" id="PS51873">
    <property type="entry name" value="TRIAD"/>
    <property type="match status" value="1"/>
</dbReference>
<feature type="domain" description="RING-type" evidence="9">
    <location>
        <begin position="331"/>
        <end position="680"/>
    </location>
</feature>
<dbReference type="Pfam" id="PF26191">
    <property type="entry name" value="RING-HC_RBR_RNF216"/>
    <property type="match status" value="1"/>
</dbReference>
<keyword evidence="2" id="KW-0808">Transferase</keyword>
<dbReference type="AlphaFoldDB" id="A0A139A8B9"/>
<feature type="compositionally biased region" description="Low complexity" evidence="8">
    <location>
        <begin position="14"/>
        <end position="28"/>
    </location>
</feature>
<keyword evidence="7" id="KW-0862">Zinc</keyword>
<evidence type="ECO:0000256" key="5">
    <source>
        <dbReference type="ARBA" id="ARBA00022771"/>
    </source>
</evidence>
<keyword evidence="5" id="KW-0863">Zinc-finger</keyword>
<dbReference type="EMBL" id="KQ965786">
    <property type="protein sequence ID" value="KXS12633.1"/>
    <property type="molecule type" value="Genomic_DNA"/>
</dbReference>
<feature type="region of interest" description="Disordered" evidence="8">
    <location>
        <begin position="86"/>
        <end position="120"/>
    </location>
</feature>
<feature type="compositionally biased region" description="Polar residues" evidence="8">
    <location>
        <begin position="201"/>
        <end position="211"/>
    </location>
</feature>
<dbReference type="InterPro" id="IPR051628">
    <property type="entry name" value="LUBAC_E3_Ligases"/>
</dbReference>
<feature type="compositionally biased region" description="Polar residues" evidence="8">
    <location>
        <begin position="97"/>
        <end position="110"/>
    </location>
</feature>
<proteinExistence type="predicted"/>
<feature type="region of interest" description="Disordered" evidence="8">
    <location>
        <begin position="186"/>
        <end position="211"/>
    </location>
</feature>
<dbReference type="InterPro" id="IPR044066">
    <property type="entry name" value="TRIAD_supradom"/>
</dbReference>
<keyword evidence="11" id="KW-1185">Reference proteome</keyword>
<evidence type="ECO:0000256" key="3">
    <source>
        <dbReference type="ARBA" id="ARBA00022723"/>
    </source>
</evidence>
<keyword evidence="4" id="KW-0677">Repeat</keyword>
<sequence>MATFEGETPFPTARSNRLSSNNGSRSSSPAHTQRSPRERVLRDIVAAFPDIDPVYLNECLSNYELSQPELVAARVMEKLTVLNAGEYPKVPPRRNDTQSVASSDESTNGDNGALNLSDLNRGPKRAATALTIARIGRDPNSLEARNAYLEILSDAFPDADVSFLRECILETTCNVVFSVADRLLPSATPRVPRQPPENLAPPTSSYPTRLHQTPLSRSEFFRTEVYQRGVRNHLYNTFPKVAKSTIRAVVAECNHDFIEAHSRLKEMDERSWVPSFLATLFRPRSSIAEMNHPEVLADIAELERRQCAQEVAGDFDVACTLNRQQYESEGQAIGCACCFSDFPFEDLVACPAGHLFCRTCISSQINEGLFGQSRLNGRPLTCFSIEACPEVFEDAALQRVLPPDVFERYARQCVTGILDSAGLPYVICPWCRYAEVDNDREDEESRRARSFSSRMRRILGWPEPPPPPVIHRIEPAIAHAEPHVLPRRYAGRDPEWEFRVKALVWSAVFFAAPIVTVEVASFLLTIAVWTSCLGPATLRAAIIAAATRLQNFCMMILSSLRQRFGQQRIRPARILHCQNTGCSKSSCLECGAEWVGLHRCHEREEESLRLYVERRMTVALLRTCPRCQIHFTKLDGCSHMTCPQCQYHICYICRRDISTEGYQHFCTHFRPYGGRCSQCSQCGLYERENDDQVRSEAAARAVDEWLAAHPEVKDGRRMVRQLRLGLPL</sequence>
<dbReference type="PANTHER" id="PTHR22770">
    <property type="entry name" value="UBIQUITIN CONJUGATING ENZYME 7 INTERACTING PROTEIN-RELATED"/>
    <property type="match status" value="1"/>
</dbReference>
<evidence type="ECO:0000259" key="9">
    <source>
        <dbReference type="PROSITE" id="PS51873"/>
    </source>
</evidence>
<dbReference type="GO" id="GO:0008270">
    <property type="term" value="F:zinc ion binding"/>
    <property type="evidence" value="ECO:0007669"/>
    <property type="project" value="UniProtKB-KW"/>
</dbReference>
<comment type="pathway">
    <text evidence="1">Protein modification; protein ubiquitination.</text>
</comment>
<evidence type="ECO:0000256" key="2">
    <source>
        <dbReference type="ARBA" id="ARBA00022679"/>
    </source>
</evidence>
<dbReference type="OMA" id="IQIEVFR"/>
<dbReference type="OrthoDB" id="10009520at2759"/>
<dbReference type="Proteomes" id="UP000070544">
    <property type="component" value="Unassembled WGS sequence"/>
</dbReference>
<evidence type="ECO:0000256" key="7">
    <source>
        <dbReference type="ARBA" id="ARBA00022833"/>
    </source>
</evidence>
<name>A0A139A8B9_GONPJ</name>
<dbReference type="PANTHER" id="PTHR22770:SF42">
    <property type="entry name" value="FINGER PROTEIN (ZIN), PUTATIVE (AFU_ORTHOLOGUE AFUA_4G03910)-RELATED"/>
    <property type="match status" value="1"/>
</dbReference>
<gene>
    <name evidence="10" type="ORF">M427DRAFT_157210</name>
</gene>
<dbReference type="STRING" id="1344416.A0A139A8B9"/>
<evidence type="ECO:0000256" key="1">
    <source>
        <dbReference type="ARBA" id="ARBA00004906"/>
    </source>
</evidence>
<dbReference type="CDD" id="cd20353">
    <property type="entry name" value="Rcat_RBR_RNF216"/>
    <property type="match status" value="1"/>
</dbReference>
<reference evidence="10 11" key="1">
    <citation type="journal article" date="2015" name="Genome Biol. Evol.">
        <title>Phylogenomic analyses indicate that early fungi evolved digesting cell walls of algal ancestors of land plants.</title>
        <authorList>
            <person name="Chang Y."/>
            <person name="Wang S."/>
            <person name="Sekimoto S."/>
            <person name="Aerts A.L."/>
            <person name="Choi C."/>
            <person name="Clum A."/>
            <person name="LaButti K.M."/>
            <person name="Lindquist E.A."/>
            <person name="Yee Ngan C."/>
            <person name="Ohm R.A."/>
            <person name="Salamov A.A."/>
            <person name="Grigoriev I.V."/>
            <person name="Spatafora J.W."/>
            <person name="Berbee M.L."/>
        </authorList>
    </citation>
    <scope>NUCLEOTIDE SEQUENCE [LARGE SCALE GENOMIC DNA]</scope>
    <source>
        <strain evidence="10 11">JEL478</strain>
    </source>
</reference>
<keyword evidence="6" id="KW-0833">Ubl conjugation pathway</keyword>
<dbReference type="Pfam" id="PF26200">
    <property type="entry name" value="Rcat_RNF216"/>
    <property type="match status" value="1"/>
</dbReference>
<dbReference type="InterPro" id="IPR047546">
    <property type="entry name" value="Rcat_RBR_RNF216"/>
</dbReference>
<feature type="region of interest" description="Disordered" evidence="8">
    <location>
        <begin position="1"/>
        <end position="38"/>
    </location>
</feature>
<accession>A0A139A8B9</accession>